<evidence type="ECO:0000259" key="1">
    <source>
        <dbReference type="Pfam" id="PF23571"/>
    </source>
</evidence>
<reference evidence="2" key="1">
    <citation type="submission" date="2023-03" db="EMBL/GenBank/DDBJ databases">
        <title>Chitinimonas shenzhenensis gen. nov., sp. nov., a novel member of family Burkholderiaceae isolated from activated sludge collected in Shen Zhen, China.</title>
        <authorList>
            <person name="Wang X."/>
        </authorList>
    </citation>
    <scope>NUCLEOTIDE SEQUENCE</scope>
    <source>
        <strain evidence="2">DQS-5</strain>
    </source>
</reference>
<proteinExistence type="predicted"/>
<dbReference type="RefSeq" id="WP_284102129.1">
    <property type="nucleotide sequence ID" value="NZ_JARRAF010000024.1"/>
</dbReference>
<organism evidence="2 3">
    <name type="scientific">Parachitinimonas caeni</name>
    <dbReference type="NCBI Taxonomy" id="3031301"/>
    <lineage>
        <taxon>Bacteria</taxon>
        <taxon>Pseudomonadati</taxon>
        <taxon>Pseudomonadota</taxon>
        <taxon>Betaproteobacteria</taxon>
        <taxon>Neisseriales</taxon>
        <taxon>Chitinibacteraceae</taxon>
        <taxon>Parachitinimonas</taxon>
    </lineage>
</organism>
<dbReference type="PANTHER" id="PTHR31901:SF9">
    <property type="entry name" value="GH3 DOMAIN-CONTAINING PROTEIN"/>
    <property type="match status" value="1"/>
</dbReference>
<comment type="caution">
    <text evidence="2">The sequence shown here is derived from an EMBL/GenBank/DDBJ whole genome shotgun (WGS) entry which is preliminary data.</text>
</comment>
<dbReference type="EMBL" id="JARRAF010000024">
    <property type="protein sequence ID" value="MDK2125816.1"/>
    <property type="molecule type" value="Genomic_DNA"/>
</dbReference>
<protein>
    <submittedName>
        <fullName evidence="2">GH3 auxin-responsive promoter family protein</fullName>
    </submittedName>
</protein>
<dbReference type="Pfam" id="PF03321">
    <property type="entry name" value="GH3"/>
    <property type="match status" value="1"/>
</dbReference>
<evidence type="ECO:0000313" key="3">
    <source>
        <dbReference type="Proteomes" id="UP001172778"/>
    </source>
</evidence>
<dbReference type="Proteomes" id="UP001172778">
    <property type="component" value="Unassembled WGS sequence"/>
</dbReference>
<keyword evidence="3" id="KW-1185">Reference proteome</keyword>
<dbReference type="PANTHER" id="PTHR31901">
    <property type="entry name" value="GH3 DOMAIN-CONTAINING PROTEIN"/>
    <property type="match status" value="1"/>
</dbReference>
<gene>
    <name evidence="2" type="ORF">PZA18_17315</name>
</gene>
<accession>A0ABT7E0K9</accession>
<dbReference type="InterPro" id="IPR055377">
    <property type="entry name" value="GH3_M"/>
</dbReference>
<dbReference type="InterPro" id="IPR004993">
    <property type="entry name" value="GH3"/>
</dbReference>
<evidence type="ECO:0000313" key="2">
    <source>
        <dbReference type="EMBL" id="MDK2125816.1"/>
    </source>
</evidence>
<dbReference type="Pfam" id="PF23571">
    <property type="entry name" value="GH3_M"/>
    <property type="match status" value="1"/>
</dbReference>
<sequence length="529" mass="56394">MAPLPGPLREGCGMAWAELAQLLSGRRERFVAGLNDCAARQHSQLQALLAANADSEFGRLHGFATIRDAEEYRRNVPLQDWPMVAPWVSRIANGEQGVLTGEPVVAFELTGGTRSGRKPIPQTPGLLAAFQAALLPWFDDWLSHWPGIGAGPMWWSITPAGRPQTLLETRLPLGLPGGDAAYFGAGFAQHLPALLAVPPPVAALDDLGLWRRVTLAYLLARADLSLISVWSPTLLLTLLDSLQTEADAILRLYDDWPPALPLPAITPARRAALPGLMAAGPAALWPQLALVSSWDRAGSASYAAELKQRWPGMPLQGKGLLATEGVVTLPLSGFTAPVLALDSGFYEFLDQAGQSWLAHELAPGACYEVVMSTAGGLYRYRMGDQVRVAGFAGTTPLLDFVGRAGGVSDLCGEKLCESQVEAVLGQCCEGFAMLLADATARCYRLALPVERGEQAARWAEAVDAALGANPQYQYARQLGQLGSVQPWLLRQPLQLLQQASLAAGKRLGDLKPPALAGAAMQQILAEAAA</sequence>
<name>A0ABT7E0K9_9NEIS</name>
<feature type="domain" description="GH3 middle" evidence="1">
    <location>
        <begin position="339"/>
        <end position="403"/>
    </location>
</feature>